<name>A0A8X6NCU1_NEPPI</name>
<reference evidence="1" key="1">
    <citation type="submission" date="2020-08" db="EMBL/GenBank/DDBJ databases">
        <title>Multicomponent nature underlies the extraordinary mechanical properties of spider dragline silk.</title>
        <authorList>
            <person name="Kono N."/>
            <person name="Nakamura H."/>
            <person name="Mori M."/>
            <person name="Yoshida Y."/>
            <person name="Ohtoshi R."/>
            <person name="Malay A.D."/>
            <person name="Moran D.A.P."/>
            <person name="Tomita M."/>
            <person name="Numata K."/>
            <person name="Arakawa K."/>
        </authorList>
    </citation>
    <scope>NUCLEOTIDE SEQUENCE</scope>
</reference>
<evidence type="ECO:0000313" key="1">
    <source>
        <dbReference type="EMBL" id="GFT06682.1"/>
    </source>
</evidence>
<dbReference type="AlphaFoldDB" id="A0A8X6NCU1"/>
<comment type="caution">
    <text evidence="1">The sequence shown here is derived from an EMBL/GenBank/DDBJ whole genome shotgun (WGS) entry which is preliminary data.</text>
</comment>
<accession>A0A8X6NCU1</accession>
<gene>
    <name evidence="1" type="ORF">NPIL_57711</name>
</gene>
<protein>
    <submittedName>
        <fullName evidence="1">Uncharacterized protein</fullName>
    </submittedName>
</protein>
<organism evidence="1 2">
    <name type="scientific">Nephila pilipes</name>
    <name type="common">Giant wood spider</name>
    <name type="synonym">Nephila maculata</name>
    <dbReference type="NCBI Taxonomy" id="299642"/>
    <lineage>
        <taxon>Eukaryota</taxon>
        <taxon>Metazoa</taxon>
        <taxon>Ecdysozoa</taxon>
        <taxon>Arthropoda</taxon>
        <taxon>Chelicerata</taxon>
        <taxon>Arachnida</taxon>
        <taxon>Araneae</taxon>
        <taxon>Araneomorphae</taxon>
        <taxon>Entelegynae</taxon>
        <taxon>Araneoidea</taxon>
        <taxon>Nephilidae</taxon>
        <taxon>Nephila</taxon>
    </lineage>
</organism>
<dbReference type="EMBL" id="BMAW01102970">
    <property type="protein sequence ID" value="GFT06682.1"/>
    <property type="molecule type" value="Genomic_DNA"/>
</dbReference>
<proteinExistence type="predicted"/>
<evidence type="ECO:0000313" key="2">
    <source>
        <dbReference type="Proteomes" id="UP000887013"/>
    </source>
</evidence>
<sequence length="44" mass="4720">MNVHALTVTRSQSGNGACYNPGAVEVCYQWFALPMEKGGPLPPQ</sequence>
<keyword evidence="2" id="KW-1185">Reference proteome</keyword>
<dbReference type="Proteomes" id="UP000887013">
    <property type="component" value="Unassembled WGS sequence"/>
</dbReference>
<feature type="non-terminal residue" evidence="1">
    <location>
        <position position="44"/>
    </location>
</feature>